<protein>
    <submittedName>
        <fullName evidence="2">Uncharacterized protein</fullName>
    </submittedName>
</protein>
<evidence type="ECO:0000313" key="2">
    <source>
        <dbReference type="EMBL" id="GHG02186.1"/>
    </source>
</evidence>
<dbReference type="Proteomes" id="UP000623842">
    <property type="component" value="Unassembled WGS sequence"/>
</dbReference>
<gene>
    <name evidence="2" type="ORF">GCM10017161_33800</name>
</gene>
<organism evidence="2 3">
    <name type="scientific">Thalassotalea marina</name>
    <dbReference type="NCBI Taxonomy" id="1673741"/>
    <lineage>
        <taxon>Bacteria</taxon>
        <taxon>Pseudomonadati</taxon>
        <taxon>Pseudomonadota</taxon>
        <taxon>Gammaproteobacteria</taxon>
        <taxon>Alteromonadales</taxon>
        <taxon>Colwelliaceae</taxon>
        <taxon>Thalassotalea</taxon>
    </lineage>
</organism>
<keyword evidence="3" id="KW-1185">Reference proteome</keyword>
<sequence length="653" mass="72429">MSLALALSACGGGGSSSSAKPTPTTPTPTTPAKAEPSILQTESSISIGQATELVLFSPDYEVNNVQWTQTSGPELEFYAANSKVVGFTPEQAGSYSFDVKFSQSGAGKTLSISFDVQDTAHRLVARLGHAVVEGNGVSLIAFANKKIEDNSVTLSSLTWQQTGGPSVTLTDSDTNGKSAIFFDAPSVDKDTIVKFKVSGKANGEDVSDEVTVLIEQSSKNVPSDRTRYPFTDRVTNVFLYNADSPAGQKLIDCVYSNAASYANSCNFNQTPLIAHEVDGTPTVDQIMDRVVVSHKWMGDQFKKFLETYDNEHHDFKNLLRATTAIVLSYDVRPSFYHPYTGAIYLDPSDLWVTPAQRDTINQAPDYRAGFGSSLQFEIPSRYVKDNDYASYYFPISERLDRELSDSLYDFASLLYHELAHANDYFPSTAWNATENSNTTFLSHVNALFNNKAIQSDDLQRFTPLDPNWDSEDANDKSEMTKLGQVRFQGVTANETQKAYTMSDVANMFKVEGATAFYNYSSTREDYAMLFDGFMMKVRYNIDRDVAVSDQEYHQIAWGQRGRFGENWIRPRVEFVSNRILPEFTDATGIIANLPQPTLLDANKTWRNSIQVASQSPAKNTSVAKKLLKQAKATNSKLIPVDGRTPHTARKFIY</sequence>
<proteinExistence type="predicted"/>
<feature type="region of interest" description="Disordered" evidence="1">
    <location>
        <begin position="11"/>
        <end position="36"/>
    </location>
</feature>
<dbReference type="AlphaFoldDB" id="A0A919BPI6"/>
<comment type="caution">
    <text evidence="2">The sequence shown here is derived from an EMBL/GenBank/DDBJ whole genome shotgun (WGS) entry which is preliminary data.</text>
</comment>
<reference evidence="2" key="1">
    <citation type="journal article" date="2014" name="Int. J. Syst. Evol. Microbiol.">
        <title>Complete genome sequence of Corynebacterium casei LMG S-19264T (=DSM 44701T), isolated from a smear-ripened cheese.</title>
        <authorList>
            <consortium name="US DOE Joint Genome Institute (JGI-PGF)"/>
            <person name="Walter F."/>
            <person name="Albersmeier A."/>
            <person name="Kalinowski J."/>
            <person name="Ruckert C."/>
        </authorList>
    </citation>
    <scope>NUCLEOTIDE SEQUENCE</scope>
    <source>
        <strain evidence="2">KCTC 42731</strain>
    </source>
</reference>
<reference evidence="2" key="2">
    <citation type="submission" date="2020-09" db="EMBL/GenBank/DDBJ databases">
        <authorList>
            <person name="Sun Q."/>
            <person name="Kim S."/>
        </authorList>
    </citation>
    <scope>NUCLEOTIDE SEQUENCE</scope>
    <source>
        <strain evidence="2">KCTC 42731</strain>
    </source>
</reference>
<dbReference type="Gene3D" id="2.60.40.3010">
    <property type="match status" value="1"/>
</dbReference>
<evidence type="ECO:0000256" key="1">
    <source>
        <dbReference type="SAM" id="MobiDB-lite"/>
    </source>
</evidence>
<dbReference type="EMBL" id="BNCK01000008">
    <property type="protein sequence ID" value="GHG02186.1"/>
    <property type="molecule type" value="Genomic_DNA"/>
</dbReference>
<accession>A0A919BPI6</accession>
<evidence type="ECO:0000313" key="3">
    <source>
        <dbReference type="Proteomes" id="UP000623842"/>
    </source>
</evidence>
<name>A0A919BPI6_9GAMM</name>